<comment type="catalytic activity">
    <reaction evidence="4">
        <text>3-amino-2-oxopropyl phosphate + 1-deoxy-D-xylulose 5-phosphate = pyridoxine 5'-phosphate + phosphate + 2 H2O + H(+)</text>
        <dbReference type="Rhea" id="RHEA:15265"/>
        <dbReference type="ChEBI" id="CHEBI:15377"/>
        <dbReference type="ChEBI" id="CHEBI:15378"/>
        <dbReference type="ChEBI" id="CHEBI:43474"/>
        <dbReference type="ChEBI" id="CHEBI:57279"/>
        <dbReference type="ChEBI" id="CHEBI:57792"/>
        <dbReference type="ChEBI" id="CHEBI:58589"/>
        <dbReference type="EC" id="2.6.99.2"/>
    </reaction>
</comment>
<dbReference type="RefSeq" id="WP_014354341.1">
    <property type="nucleotide sequence ID" value="NC_016893.1"/>
</dbReference>
<dbReference type="UniPathway" id="UPA00244">
    <property type="reaction ID" value="UER00313"/>
</dbReference>
<evidence type="ECO:0000313" key="6">
    <source>
        <dbReference type="EMBL" id="AFA41402.1"/>
    </source>
</evidence>
<feature type="binding site" evidence="4">
    <location>
        <position position="47"/>
    </location>
    <ligand>
        <name>1-deoxy-D-xylulose 5-phosphate</name>
        <dbReference type="ChEBI" id="CHEBI:57792"/>
    </ligand>
</feature>
<dbReference type="AlphaFoldDB" id="H6Q5B7"/>
<feature type="binding site" evidence="4">
    <location>
        <position position="9"/>
    </location>
    <ligand>
        <name>3-amino-2-oxopropyl phosphate</name>
        <dbReference type="ChEBI" id="CHEBI:57279"/>
    </ligand>
</feature>
<dbReference type="EMBL" id="CP003315">
    <property type="protein sequence ID" value="AFA41402.1"/>
    <property type="molecule type" value="Genomic_DNA"/>
</dbReference>
<comment type="similarity">
    <text evidence="4">Belongs to the PNP synthase family.</text>
</comment>
<evidence type="ECO:0000313" key="7">
    <source>
        <dbReference type="Proteomes" id="UP000009061"/>
    </source>
</evidence>
<keyword evidence="2 4" id="KW-0808">Transferase</keyword>
<comment type="pathway">
    <text evidence="4">Cofactor biosynthesis; pyridoxine 5'-phosphate biosynthesis; pyridoxine 5'-phosphate from D-erythrose 4-phosphate: step 5/5.</text>
</comment>
<feature type="binding site" evidence="4">
    <location>
        <begin position="215"/>
        <end position="216"/>
    </location>
    <ligand>
        <name>3-amino-2-oxopropyl phosphate</name>
        <dbReference type="ChEBI" id="CHEBI:57279"/>
    </ligand>
</feature>
<protein>
    <recommendedName>
        <fullName evidence="4 5">Pyridoxine 5'-phosphate synthase</fullName>
        <shortName evidence="4">PNP synthase</shortName>
        <ecNumber evidence="4 5">2.6.99.2</ecNumber>
    </recommendedName>
</protein>
<dbReference type="InterPro" id="IPR013785">
    <property type="entry name" value="Aldolase_TIM"/>
</dbReference>
<dbReference type="KEGG" id="wgl:WIGMOR_0588"/>
<feature type="binding site" evidence="4">
    <location>
        <begin position="11"/>
        <end position="12"/>
    </location>
    <ligand>
        <name>1-deoxy-D-xylulose 5-phosphate</name>
        <dbReference type="ChEBI" id="CHEBI:57792"/>
    </ligand>
</feature>
<accession>H6Q5B7</accession>
<dbReference type="EC" id="2.6.99.2" evidence="4 5"/>
<gene>
    <name evidence="4 6" type="primary">pdxJ</name>
    <name evidence="6" type="ORF">WIGMOR_0588</name>
</gene>
<dbReference type="GO" id="GO:0033856">
    <property type="term" value="F:pyridoxine 5'-phosphate synthase activity"/>
    <property type="evidence" value="ECO:0007669"/>
    <property type="project" value="UniProtKB-UniRule"/>
</dbReference>
<dbReference type="InterPro" id="IPR036130">
    <property type="entry name" value="Pyridoxine-5'_phos_synth"/>
</dbReference>
<keyword evidence="1 4" id="KW-0963">Cytoplasm</keyword>
<comment type="function">
    <text evidence="4">Catalyzes the complicated ring closure reaction between the two acyclic compounds 1-deoxy-D-xylulose-5-phosphate (DXP) and 3-amino-2-oxopropyl phosphate (1-amino-acetone-3-phosphate or AAP) to form pyridoxine 5'-phosphate (PNP) and inorganic phosphate.</text>
</comment>
<feature type="active site" description="Proton donor" evidence="4">
    <location>
        <position position="193"/>
    </location>
</feature>
<name>H6Q5B7_WIGGL</name>
<dbReference type="STRING" id="1142511.WIGMOR_0588"/>
<dbReference type="Gene3D" id="3.20.20.70">
    <property type="entry name" value="Aldolase class I"/>
    <property type="match status" value="1"/>
</dbReference>
<organism evidence="6 7">
    <name type="scientific">Wigglesworthia glossinidia endosymbiont of Glossina morsitans morsitans</name>
    <name type="common">Yale colony</name>
    <dbReference type="NCBI Taxonomy" id="1142511"/>
    <lineage>
        <taxon>Bacteria</taxon>
        <taxon>Pseudomonadati</taxon>
        <taxon>Pseudomonadota</taxon>
        <taxon>Gammaproteobacteria</taxon>
        <taxon>Enterobacterales</taxon>
        <taxon>Erwiniaceae</taxon>
        <taxon>Wigglesworthia</taxon>
    </lineage>
</organism>
<evidence type="ECO:0000256" key="1">
    <source>
        <dbReference type="ARBA" id="ARBA00022490"/>
    </source>
</evidence>
<feature type="binding site" evidence="4">
    <location>
        <position position="102"/>
    </location>
    <ligand>
        <name>1-deoxy-D-xylulose 5-phosphate</name>
        <dbReference type="ChEBI" id="CHEBI:57792"/>
    </ligand>
</feature>
<comment type="subcellular location">
    <subcellularLocation>
        <location evidence="4">Cytoplasm</location>
    </subcellularLocation>
</comment>
<dbReference type="HAMAP" id="MF_00279">
    <property type="entry name" value="PdxJ"/>
    <property type="match status" value="1"/>
</dbReference>
<dbReference type="NCBIfam" id="TIGR00559">
    <property type="entry name" value="pdxJ"/>
    <property type="match status" value="1"/>
</dbReference>
<evidence type="ECO:0000256" key="2">
    <source>
        <dbReference type="ARBA" id="ARBA00022679"/>
    </source>
</evidence>
<dbReference type="CDD" id="cd00003">
    <property type="entry name" value="PNPsynthase"/>
    <property type="match status" value="1"/>
</dbReference>
<keyword evidence="7" id="KW-1185">Reference proteome</keyword>
<dbReference type="InterPro" id="IPR004569">
    <property type="entry name" value="PyrdxlP_synth_PdxJ"/>
</dbReference>
<feature type="active site" description="Proton acceptor" evidence="4">
    <location>
        <position position="45"/>
    </location>
</feature>
<dbReference type="NCBIfam" id="NF003627">
    <property type="entry name" value="PRK05265.1-5"/>
    <property type="match status" value="1"/>
</dbReference>
<feature type="binding site" evidence="4">
    <location>
        <position position="20"/>
    </location>
    <ligand>
        <name>3-amino-2-oxopropyl phosphate</name>
        <dbReference type="ChEBI" id="CHEBI:57279"/>
    </ligand>
</feature>
<feature type="binding site" evidence="4">
    <location>
        <position position="194"/>
    </location>
    <ligand>
        <name>3-amino-2-oxopropyl phosphate</name>
        <dbReference type="ChEBI" id="CHEBI:57279"/>
    </ligand>
</feature>
<dbReference type="HOGENOM" id="CLU_074563_0_0_6"/>
<dbReference type="GO" id="GO:0005829">
    <property type="term" value="C:cytosol"/>
    <property type="evidence" value="ECO:0007669"/>
    <property type="project" value="TreeGrafter"/>
</dbReference>
<reference evidence="6 7" key="1">
    <citation type="journal article" date="2012" name="MBio">
        <title>Insight into the transmission biology and species-specific functional capabilities of tsetse (Diptera: glossinidae) obligate symbiont wigglesworthia.</title>
        <authorList>
            <person name="Rio R.V."/>
            <person name="Symula R.E."/>
            <person name="Wang J."/>
            <person name="Lohs C."/>
            <person name="Wu Y.N."/>
            <person name="Snyder A.K."/>
            <person name="Bjornson R.D."/>
            <person name="Oshima K."/>
            <person name="Biehl B.S."/>
            <person name="Perna N.T."/>
            <person name="Hattori M."/>
            <person name="Aksoy S."/>
        </authorList>
    </citation>
    <scope>NUCLEOTIDE SEQUENCE [LARGE SCALE GENOMIC DNA]</scope>
    <source>
        <strain evidence="6">WGM</strain>
    </source>
</reference>
<feature type="site" description="Transition state stabilizer" evidence="4">
    <location>
        <position position="153"/>
    </location>
</feature>
<dbReference type="NCBIfam" id="NF003625">
    <property type="entry name" value="PRK05265.1-3"/>
    <property type="match status" value="1"/>
</dbReference>
<dbReference type="PANTHER" id="PTHR30456:SF0">
    <property type="entry name" value="PYRIDOXINE 5'-PHOSPHATE SYNTHASE"/>
    <property type="match status" value="1"/>
</dbReference>
<keyword evidence="3 4" id="KW-0664">Pyridoxine biosynthesis</keyword>
<evidence type="ECO:0000256" key="3">
    <source>
        <dbReference type="ARBA" id="ARBA00023096"/>
    </source>
</evidence>
<dbReference type="Pfam" id="PF03740">
    <property type="entry name" value="PdxJ"/>
    <property type="match status" value="1"/>
</dbReference>
<dbReference type="eggNOG" id="COG0854">
    <property type="taxonomic scope" value="Bacteria"/>
</dbReference>
<proteinExistence type="inferred from homology"/>
<evidence type="ECO:0000256" key="5">
    <source>
        <dbReference type="NCBIfam" id="TIGR00559"/>
    </source>
</evidence>
<comment type="subunit">
    <text evidence="4">Homooctamer; tetramer of dimers.</text>
</comment>
<feature type="binding site" evidence="4">
    <location>
        <position position="52"/>
    </location>
    <ligand>
        <name>1-deoxy-D-xylulose 5-phosphate</name>
        <dbReference type="ChEBI" id="CHEBI:57792"/>
    </ligand>
</feature>
<dbReference type="OrthoDB" id="9806590at2"/>
<dbReference type="Proteomes" id="UP000009061">
    <property type="component" value="Chromosome"/>
</dbReference>
<sequence>MSQLSLGINIDHVATLRNARGGKDPSPVHVAIIAESAGADGITMHLREDRRHIHEKDLFLIKKIIHSKINLEMAPTENMFNIAQKLLPNSCCLVPENRAEITTESGLDIIKQKKNLHNLILKLKNIGIKVSVFLDPIKEQILAASKISADCIEINTGKYANQNSLINKRIELKKIQNCSKYCNDLGLQVHAGHGLNIFNVYDIAKIENIKEINIGHSIISRSIILGIFKSIQEMKNIIYMARNT</sequence>
<dbReference type="PANTHER" id="PTHR30456">
    <property type="entry name" value="PYRIDOXINE 5'-PHOSPHATE SYNTHASE"/>
    <property type="match status" value="1"/>
</dbReference>
<dbReference type="SUPFAM" id="SSF63892">
    <property type="entry name" value="Pyridoxine 5'-phosphate synthase"/>
    <property type="match status" value="1"/>
</dbReference>
<dbReference type="GO" id="GO:0008615">
    <property type="term" value="P:pyridoxine biosynthetic process"/>
    <property type="evidence" value="ECO:0007669"/>
    <property type="project" value="UniProtKB-UniRule"/>
</dbReference>
<feature type="active site" description="Proton acceptor" evidence="4">
    <location>
        <position position="72"/>
    </location>
</feature>
<evidence type="ECO:0000256" key="4">
    <source>
        <dbReference type="HAMAP-Rule" id="MF_00279"/>
    </source>
</evidence>